<name>A0A1Y2IF98_TRAC3</name>
<evidence type="ECO:0000259" key="1">
    <source>
        <dbReference type="Pfam" id="PF17667"/>
    </source>
</evidence>
<feature type="domain" description="Fungal-type protein kinase" evidence="1">
    <location>
        <begin position="51"/>
        <end position="151"/>
    </location>
</feature>
<dbReference type="EMBL" id="KZ084124">
    <property type="protein sequence ID" value="OSC99804.1"/>
    <property type="molecule type" value="Genomic_DNA"/>
</dbReference>
<gene>
    <name evidence="2" type="ORF">PYCCODRAFT_1426955</name>
</gene>
<dbReference type="OrthoDB" id="5584477at2759"/>
<dbReference type="InterPro" id="IPR040976">
    <property type="entry name" value="Pkinase_fungal"/>
</dbReference>
<keyword evidence="3" id="KW-1185">Reference proteome</keyword>
<accession>A0A1Y2IF98</accession>
<organism evidence="2 3">
    <name type="scientific">Trametes coccinea (strain BRFM310)</name>
    <name type="common">Pycnoporus coccineus</name>
    <dbReference type="NCBI Taxonomy" id="1353009"/>
    <lineage>
        <taxon>Eukaryota</taxon>
        <taxon>Fungi</taxon>
        <taxon>Dikarya</taxon>
        <taxon>Basidiomycota</taxon>
        <taxon>Agaricomycotina</taxon>
        <taxon>Agaricomycetes</taxon>
        <taxon>Polyporales</taxon>
        <taxon>Polyporaceae</taxon>
        <taxon>Trametes</taxon>
    </lineage>
</organism>
<evidence type="ECO:0000313" key="2">
    <source>
        <dbReference type="EMBL" id="OSC99804.1"/>
    </source>
</evidence>
<sequence length="293" mass="33634">MVQSVIIASNSTSTLDGVRHDRSHPIERIYDGLRPLHELTEDDFIAAWFQILDAHHRAWLSGIQHKDVRLCNLMHYRRPDHSIGAMLLDWDHSLRHIGSEDEPMPAYVEARMPDAVPFLAIDLLTSKVLKGSVPVLYRHALEAFIWVLIWAVCCYRHGKMVYMAPRGFHKWDLRDPISCGVQKAAFISQNKPIIPASDGWVYGAKLAKHLAMYLIHKDTARAVKHKAAYLRWLNSSDGSTFPSLPTSDQPEDDPEREWSEFWTWISGLRKHVPCIAEFMPRDLPKAKADENKQ</sequence>
<dbReference type="Pfam" id="PF17667">
    <property type="entry name" value="Pkinase_fungal"/>
    <property type="match status" value="1"/>
</dbReference>
<reference evidence="2 3" key="1">
    <citation type="journal article" date="2015" name="Biotechnol. Biofuels">
        <title>Enhanced degradation of softwood versus hardwood by the white-rot fungus Pycnoporus coccineus.</title>
        <authorList>
            <person name="Couturier M."/>
            <person name="Navarro D."/>
            <person name="Chevret D."/>
            <person name="Henrissat B."/>
            <person name="Piumi F."/>
            <person name="Ruiz-Duenas F.J."/>
            <person name="Martinez A.T."/>
            <person name="Grigoriev I.V."/>
            <person name="Riley R."/>
            <person name="Lipzen A."/>
            <person name="Berrin J.G."/>
            <person name="Master E.R."/>
            <person name="Rosso M.N."/>
        </authorList>
    </citation>
    <scope>NUCLEOTIDE SEQUENCE [LARGE SCALE GENOMIC DNA]</scope>
    <source>
        <strain evidence="2 3">BRFM310</strain>
    </source>
</reference>
<dbReference type="AlphaFoldDB" id="A0A1Y2IF98"/>
<proteinExistence type="predicted"/>
<evidence type="ECO:0000313" key="3">
    <source>
        <dbReference type="Proteomes" id="UP000193067"/>
    </source>
</evidence>
<protein>
    <recommendedName>
        <fullName evidence="1">Fungal-type protein kinase domain-containing protein</fullName>
    </recommendedName>
</protein>
<dbReference type="Proteomes" id="UP000193067">
    <property type="component" value="Unassembled WGS sequence"/>
</dbReference>